<evidence type="ECO:0000313" key="3">
    <source>
        <dbReference type="Proteomes" id="UP000662200"/>
    </source>
</evidence>
<dbReference type="PANTHER" id="PTHR36503:SF2">
    <property type="entry name" value="BLR2408 PROTEIN"/>
    <property type="match status" value="1"/>
</dbReference>
<dbReference type="PANTHER" id="PTHR36503">
    <property type="entry name" value="BLR2520 PROTEIN"/>
    <property type="match status" value="1"/>
</dbReference>
<dbReference type="EMBL" id="BMQC01000003">
    <property type="protein sequence ID" value="GGK22748.1"/>
    <property type="molecule type" value="Genomic_DNA"/>
</dbReference>
<dbReference type="SUPFAM" id="SSF54593">
    <property type="entry name" value="Glyoxalase/Bleomycin resistance protein/Dihydroxybiphenyl dioxygenase"/>
    <property type="match status" value="1"/>
</dbReference>
<gene>
    <name evidence="2" type="ORF">GCM10010124_14130</name>
</gene>
<sequence length="146" mass="15962">MTCHLYFASVGYMSLFITCPVESVTRATAFYTALGWTLNAEMSDHNVSCFAIAPEQYVMLGSREMYASVGGAEALIGGPQTPSKVTVSFDLGSREAVDELVDRAGAAGGRIGDTDDYPFMYQRQFDDPDGYHYSPFWMKADAHPTA</sequence>
<reference evidence="2" key="1">
    <citation type="journal article" date="2014" name="Int. J. Syst. Evol. Microbiol.">
        <title>Complete genome sequence of Corynebacterium casei LMG S-19264T (=DSM 44701T), isolated from a smear-ripened cheese.</title>
        <authorList>
            <consortium name="US DOE Joint Genome Institute (JGI-PGF)"/>
            <person name="Walter F."/>
            <person name="Albersmeier A."/>
            <person name="Kalinowski J."/>
            <person name="Ruckert C."/>
        </authorList>
    </citation>
    <scope>NUCLEOTIDE SEQUENCE</scope>
    <source>
        <strain evidence="2">JCM 3091</strain>
    </source>
</reference>
<organism evidence="2 3">
    <name type="scientific">Pilimelia terevasa</name>
    <dbReference type="NCBI Taxonomy" id="53372"/>
    <lineage>
        <taxon>Bacteria</taxon>
        <taxon>Bacillati</taxon>
        <taxon>Actinomycetota</taxon>
        <taxon>Actinomycetes</taxon>
        <taxon>Micromonosporales</taxon>
        <taxon>Micromonosporaceae</taxon>
        <taxon>Pilimelia</taxon>
    </lineage>
</organism>
<evidence type="ECO:0000313" key="2">
    <source>
        <dbReference type="EMBL" id="GGK22748.1"/>
    </source>
</evidence>
<dbReference type="InterPro" id="IPR037523">
    <property type="entry name" value="VOC_core"/>
</dbReference>
<reference evidence="2" key="2">
    <citation type="submission" date="2020-09" db="EMBL/GenBank/DDBJ databases">
        <authorList>
            <person name="Sun Q."/>
            <person name="Ohkuma M."/>
        </authorList>
    </citation>
    <scope>NUCLEOTIDE SEQUENCE</scope>
    <source>
        <strain evidence="2">JCM 3091</strain>
    </source>
</reference>
<protein>
    <submittedName>
        <fullName evidence="2">Glyoxalase</fullName>
    </submittedName>
</protein>
<accession>A0A8J3FG26</accession>
<dbReference type="AlphaFoldDB" id="A0A8J3FG26"/>
<proteinExistence type="predicted"/>
<feature type="domain" description="VOC" evidence="1">
    <location>
        <begin position="13"/>
        <end position="138"/>
    </location>
</feature>
<dbReference type="Pfam" id="PF00903">
    <property type="entry name" value="Glyoxalase"/>
    <property type="match status" value="1"/>
</dbReference>
<dbReference type="Proteomes" id="UP000662200">
    <property type="component" value="Unassembled WGS sequence"/>
</dbReference>
<dbReference type="InterPro" id="IPR029068">
    <property type="entry name" value="Glyas_Bleomycin-R_OHBP_Dase"/>
</dbReference>
<comment type="caution">
    <text evidence="2">The sequence shown here is derived from an EMBL/GenBank/DDBJ whole genome shotgun (WGS) entry which is preliminary data.</text>
</comment>
<evidence type="ECO:0000259" key="1">
    <source>
        <dbReference type="PROSITE" id="PS51819"/>
    </source>
</evidence>
<dbReference type="PROSITE" id="PS51819">
    <property type="entry name" value="VOC"/>
    <property type="match status" value="1"/>
</dbReference>
<dbReference type="InterPro" id="IPR004360">
    <property type="entry name" value="Glyas_Fos-R_dOase_dom"/>
</dbReference>
<dbReference type="Gene3D" id="3.10.180.10">
    <property type="entry name" value="2,3-Dihydroxybiphenyl 1,2-Dioxygenase, domain 1"/>
    <property type="match status" value="1"/>
</dbReference>
<name>A0A8J3FG26_9ACTN</name>
<keyword evidence="3" id="KW-1185">Reference proteome</keyword>